<dbReference type="Proteomes" id="UP001569963">
    <property type="component" value="Unassembled WGS sequence"/>
</dbReference>
<evidence type="ECO:0000256" key="2">
    <source>
        <dbReference type="ARBA" id="ARBA00023136"/>
    </source>
</evidence>
<evidence type="ECO:0000259" key="7">
    <source>
        <dbReference type="PROSITE" id="PS51123"/>
    </source>
</evidence>
<dbReference type="Pfam" id="PF00691">
    <property type="entry name" value="OmpA"/>
    <property type="match status" value="1"/>
</dbReference>
<dbReference type="InterPro" id="IPR036737">
    <property type="entry name" value="OmpA-like_sf"/>
</dbReference>
<evidence type="ECO:0000313" key="8">
    <source>
        <dbReference type="EMBL" id="MFA1541292.1"/>
    </source>
</evidence>
<evidence type="ECO:0000256" key="5">
    <source>
        <dbReference type="SAM" id="MobiDB-lite"/>
    </source>
</evidence>
<evidence type="ECO:0000256" key="6">
    <source>
        <dbReference type="SAM" id="SignalP"/>
    </source>
</evidence>
<keyword evidence="2 4" id="KW-0472">Membrane</keyword>
<dbReference type="CDD" id="cd07185">
    <property type="entry name" value="OmpA_C-like"/>
    <property type="match status" value="1"/>
</dbReference>
<evidence type="ECO:0000256" key="3">
    <source>
        <dbReference type="ARBA" id="ARBA00023237"/>
    </source>
</evidence>
<name>A0ABV4QDM6_9ACTN</name>
<dbReference type="PANTHER" id="PTHR30329">
    <property type="entry name" value="STATOR ELEMENT OF FLAGELLAR MOTOR COMPLEX"/>
    <property type="match status" value="1"/>
</dbReference>
<feature type="chain" id="PRO_5045257558" evidence="6">
    <location>
        <begin position="26"/>
        <end position="518"/>
    </location>
</feature>
<dbReference type="EMBL" id="JAXCEI010000008">
    <property type="protein sequence ID" value="MFA1541292.1"/>
    <property type="molecule type" value="Genomic_DNA"/>
</dbReference>
<evidence type="ECO:0000256" key="4">
    <source>
        <dbReference type="PROSITE-ProRule" id="PRU00473"/>
    </source>
</evidence>
<dbReference type="PROSITE" id="PS51123">
    <property type="entry name" value="OMPA_2"/>
    <property type="match status" value="1"/>
</dbReference>
<keyword evidence="6" id="KW-0732">Signal</keyword>
<dbReference type="InterPro" id="IPR050330">
    <property type="entry name" value="Bact_OuterMem_StrucFunc"/>
</dbReference>
<proteinExistence type="predicted"/>
<evidence type="ECO:0000313" key="9">
    <source>
        <dbReference type="Proteomes" id="UP001569963"/>
    </source>
</evidence>
<dbReference type="PROSITE" id="PS51257">
    <property type="entry name" value="PROKAR_LIPOPROTEIN"/>
    <property type="match status" value="1"/>
</dbReference>
<keyword evidence="3" id="KW-0998">Cell outer membrane</keyword>
<comment type="caution">
    <text evidence="8">The sequence shown here is derived from an EMBL/GenBank/DDBJ whole genome shotgun (WGS) entry which is preliminary data.</text>
</comment>
<feature type="compositionally biased region" description="Low complexity" evidence="5">
    <location>
        <begin position="354"/>
        <end position="370"/>
    </location>
</feature>
<evidence type="ECO:0000256" key="1">
    <source>
        <dbReference type="ARBA" id="ARBA00004442"/>
    </source>
</evidence>
<organism evidence="8 9">
    <name type="scientific">Actinomadura monticuli</name>
    <dbReference type="NCBI Taxonomy" id="3097367"/>
    <lineage>
        <taxon>Bacteria</taxon>
        <taxon>Bacillati</taxon>
        <taxon>Actinomycetota</taxon>
        <taxon>Actinomycetes</taxon>
        <taxon>Streptosporangiales</taxon>
        <taxon>Thermomonosporaceae</taxon>
        <taxon>Actinomadura</taxon>
    </lineage>
</organism>
<dbReference type="SUPFAM" id="SSF103088">
    <property type="entry name" value="OmpA-like"/>
    <property type="match status" value="1"/>
</dbReference>
<dbReference type="RefSeq" id="WP_371951440.1">
    <property type="nucleotide sequence ID" value="NZ_JAXCEI010000008.1"/>
</dbReference>
<comment type="subcellular location">
    <subcellularLocation>
        <location evidence="1">Cell outer membrane</location>
    </subcellularLocation>
</comment>
<keyword evidence="9" id="KW-1185">Reference proteome</keyword>
<feature type="region of interest" description="Disordered" evidence="5">
    <location>
        <begin position="318"/>
        <end position="398"/>
    </location>
</feature>
<dbReference type="PRINTS" id="PR01021">
    <property type="entry name" value="OMPADOMAIN"/>
</dbReference>
<dbReference type="PANTHER" id="PTHR30329:SF21">
    <property type="entry name" value="LIPOPROTEIN YIAD-RELATED"/>
    <property type="match status" value="1"/>
</dbReference>
<feature type="domain" description="OmpA-like" evidence="7">
    <location>
        <begin position="231"/>
        <end position="354"/>
    </location>
</feature>
<accession>A0ABV4QDM6</accession>
<protein>
    <submittedName>
        <fullName evidence="8">OmpA family protein</fullName>
    </submittedName>
</protein>
<feature type="signal peptide" evidence="6">
    <location>
        <begin position="1"/>
        <end position="25"/>
    </location>
</feature>
<feature type="region of interest" description="Disordered" evidence="5">
    <location>
        <begin position="265"/>
        <end position="285"/>
    </location>
</feature>
<dbReference type="InterPro" id="IPR006665">
    <property type="entry name" value="OmpA-like"/>
</dbReference>
<dbReference type="Gene3D" id="3.30.1330.60">
    <property type="entry name" value="OmpA-like domain"/>
    <property type="match status" value="1"/>
</dbReference>
<dbReference type="InterPro" id="IPR006664">
    <property type="entry name" value="OMP_bac"/>
</dbReference>
<sequence length="518" mass="54904">MHRWKPVIGLSVLALALSGCSGGGANPAPHRTAAEKPKPYSGPLIKDAWSSLGGAPSRMEIKQVERRGDRSVLRFYLTNPDKEPRHFSFGTTIAGSAYSNLHFMLVDSVGHKAYTPLYDGGDKTVGSDLTIMSAYPGARYETILEFPPLPESLDRITVVSPTTAGEFTGVPVVDGQGPVKPSAPTPDFFDRPAPGSQVAWPVRGLDAPATGGTHDLYGITEGEIKSTTSSGSEEKVGLRTDVLFEFDKATLSAQARAVLDQVASETEAKADPAKPPILITGHTDGRGAHDYNMSLSQRRADAVLNELRTRLGTAYRYKAEGKGETAPVAKEGGTDDESARQKNRRVEISYQIKQQTSGTGTSHGTQAQPGGAAGPPAPFHPDGRTVGSGHASFGREAGDKRRLDVKPFYRDGAYLVVVFDIVNLGPDTGPGPTENYSGSRGGTFGAFSVTDPATKTVYSGVRLGKEGGAYIDPGWSAFRGEPGTDNRGFFYVPAPPPEVKAVTFNAGPFGDIPNVPIE</sequence>
<feature type="compositionally biased region" description="Basic and acidic residues" evidence="5">
    <location>
        <begin position="337"/>
        <end position="347"/>
    </location>
</feature>
<gene>
    <name evidence="8" type="ORF">SM611_20400</name>
</gene>
<reference evidence="8 9" key="1">
    <citation type="submission" date="2023-11" db="EMBL/GenBank/DDBJ databases">
        <title>Actinomadura monticuli sp. nov., isolated from volcanic ash.</title>
        <authorList>
            <person name="Lee S.D."/>
            <person name="Yang H."/>
            <person name="Kim I.S."/>
        </authorList>
    </citation>
    <scope>NUCLEOTIDE SEQUENCE [LARGE SCALE GENOMIC DNA]</scope>
    <source>
        <strain evidence="8 9">DLS-62</strain>
    </source>
</reference>